<name>X1U8S1_9ZZZZ</name>
<dbReference type="CDD" id="cd02068">
    <property type="entry name" value="radical_SAM_B12_BD"/>
    <property type="match status" value="1"/>
</dbReference>
<gene>
    <name evidence="7" type="ORF">S12H4_42380</name>
</gene>
<protein>
    <recommendedName>
        <fullName evidence="6">B12-binding domain-containing protein</fullName>
    </recommendedName>
</protein>
<organism evidence="7">
    <name type="scientific">marine sediment metagenome</name>
    <dbReference type="NCBI Taxonomy" id="412755"/>
    <lineage>
        <taxon>unclassified sequences</taxon>
        <taxon>metagenomes</taxon>
        <taxon>ecological metagenomes</taxon>
    </lineage>
</organism>
<dbReference type="Gene3D" id="3.80.30.20">
    <property type="entry name" value="tm_1862 like domain"/>
    <property type="match status" value="1"/>
</dbReference>
<evidence type="ECO:0000256" key="1">
    <source>
        <dbReference type="ARBA" id="ARBA00001966"/>
    </source>
</evidence>
<dbReference type="GO" id="GO:0031419">
    <property type="term" value="F:cobalamin binding"/>
    <property type="evidence" value="ECO:0007669"/>
    <property type="project" value="InterPro"/>
</dbReference>
<evidence type="ECO:0000259" key="6">
    <source>
        <dbReference type="PROSITE" id="PS51332"/>
    </source>
</evidence>
<proteinExistence type="predicted"/>
<accession>X1U8S1</accession>
<comment type="cofactor">
    <cofactor evidence="1">
        <name>[4Fe-4S] cluster</name>
        <dbReference type="ChEBI" id="CHEBI:49883"/>
    </cofactor>
</comment>
<evidence type="ECO:0000256" key="2">
    <source>
        <dbReference type="ARBA" id="ARBA00022691"/>
    </source>
</evidence>
<feature type="domain" description="B12-binding" evidence="6">
    <location>
        <begin position="1"/>
        <end position="104"/>
    </location>
</feature>
<evidence type="ECO:0000256" key="4">
    <source>
        <dbReference type="ARBA" id="ARBA00023004"/>
    </source>
</evidence>
<dbReference type="GO" id="GO:0003824">
    <property type="term" value="F:catalytic activity"/>
    <property type="evidence" value="ECO:0007669"/>
    <property type="project" value="InterPro"/>
</dbReference>
<evidence type="ECO:0000256" key="3">
    <source>
        <dbReference type="ARBA" id="ARBA00022723"/>
    </source>
</evidence>
<dbReference type="SUPFAM" id="SSF102114">
    <property type="entry name" value="Radical SAM enzymes"/>
    <property type="match status" value="1"/>
</dbReference>
<dbReference type="SUPFAM" id="SSF52242">
    <property type="entry name" value="Cobalamin (vitamin B12)-binding domain"/>
    <property type="match status" value="1"/>
</dbReference>
<dbReference type="InterPro" id="IPR020612">
    <property type="entry name" value="Methylthiotransferase_CS"/>
</dbReference>
<dbReference type="PROSITE" id="PS01278">
    <property type="entry name" value="MTTASE_RADICAL"/>
    <property type="match status" value="1"/>
</dbReference>
<dbReference type="PANTHER" id="PTHR43409">
    <property type="entry name" value="ANAEROBIC MAGNESIUM-PROTOPORPHYRIN IX MONOMETHYL ESTER CYCLASE-RELATED"/>
    <property type="match status" value="1"/>
</dbReference>
<dbReference type="PANTHER" id="PTHR43409:SF7">
    <property type="entry name" value="BLL1977 PROTEIN"/>
    <property type="match status" value="1"/>
</dbReference>
<sequence length="234" mass="27841">IDCDVFDMGLDYTEKQLFHKIKEVKSDLIGITMMTMHHRFHYKMIEEIKNKFPTIKVVVGGPHSSTFRQKMLEDCAAIDYGIVLEGEETLVELCQGKPLQEMKGIIYRENNEIIYNGDREFIKDLNKIHFPKYRKFEMDKYLAGTFGIHTTRGCPCECTYCPIKLAIGKRFRARSPQNVVSEIEYWYAQNYKEFAMWDDNFTLLSKRVYEICDLLESKKMKDLKNKYSQWYKRR</sequence>
<evidence type="ECO:0000256" key="5">
    <source>
        <dbReference type="ARBA" id="ARBA00023014"/>
    </source>
</evidence>
<dbReference type="AlphaFoldDB" id="X1U8S1"/>
<dbReference type="Pfam" id="PF02310">
    <property type="entry name" value="B12-binding"/>
    <property type="match status" value="1"/>
</dbReference>
<dbReference type="SFLD" id="SFLDG01082">
    <property type="entry name" value="B12-binding_domain_containing"/>
    <property type="match status" value="1"/>
</dbReference>
<keyword evidence="5" id="KW-0411">Iron-sulfur</keyword>
<keyword evidence="2" id="KW-0949">S-adenosyl-L-methionine</keyword>
<dbReference type="EMBL" id="BARW01025923">
    <property type="protein sequence ID" value="GAJ13889.1"/>
    <property type="molecule type" value="Genomic_DNA"/>
</dbReference>
<dbReference type="PROSITE" id="PS51332">
    <property type="entry name" value="B12_BINDING"/>
    <property type="match status" value="1"/>
</dbReference>
<dbReference type="SFLD" id="SFLDS00029">
    <property type="entry name" value="Radical_SAM"/>
    <property type="match status" value="1"/>
</dbReference>
<dbReference type="InterPro" id="IPR036724">
    <property type="entry name" value="Cobalamin-bd_sf"/>
</dbReference>
<dbReference type="InterPro" id="IPR023404">
    <property type="entry name" value="rSAM_horseshoe"/>
</dbReference>
<evidence type="ECO:0000313" key="7">
    <source>
        <dbReference type="EMBL" id="GAJ13889.1"/>
    </source>
</evidence>
<keyword evidence="3" id="KW-0479">Metal-binding</keyword>
<keyword evidence="4" id="KW-0408">Iron</keyword>
<dbReference type="InterPro" id="IPR007197">
    <property type="entry name" value="rSAM"/>
</dbReference>
<feature type="non-terminal residue" evidence="7">
    <location>
        <position position="1"/>
    </location>
</feature>
<dbReference type="GO" id="GO:0051539">
    <property type="term" value="F:4 iron, 4 sulfur cluster binding"/>
    <property type="evidence" value="ECO:0007669"/>
    <property type="project" value="InterPro"/>
</dbReference>
<dbReference type="InterPro" id="IPR051198">
    <property type="entry name" value="BchE-like"/>
</dbReference>
<dbReference type="InterPro" id="IPR058240">
    <property type="entry name" value="rSAM_sf"/>
</dbReference>
<comment type="caution">
    <text evidence="7">The sequence shown here is derived from an EMBL/GenBank/DDBJ whole genome shotgun (WGS) entry which is preliminary data.</text>
</comment>
<reference evidence="7" key="1">
    <citation type="journal article" date="2014" name="Front. Microbiol.">
        <title>High frequency of phylogenetically diverse reductive dehalogenase-homologous genes in deep subseafloor sedimentary metagenomes.</title>
        <authorList>
            <person name="Kawai M."/>
            <person name="Futagami T."/>
            <person name="Toyoda A."/>
            <person name="Takaki Y."/>
            <person name="Nishi S."/>
            <person name="Hori S."/>
            <person name="Arai W."/>
            <person name="Tsubouchi T."/>
            <person name="Morono Y."/>
            <person name="Uchiyama I."/>
            <person name="Ito T."/>
            <person name="Fujiyama A."/>
            <person name="Inagaki F."/>
            <person name="Takami H."/>
        </authorList>
    </citation>
    <scope>NUCLEOTIDE SEQUENCE</scope>
    <source>
        <strain evidence="7">Expedition CK06-06</strain>
    </source>
</reference>
<dbReference type="GO" id="GO:0046872">
    <property type="term" value="F:metal ion binding"/>
    <property type="evidence" value="ECO:0007669"/>
    <property type="project" value="UniProtKB-KW"/>
</dbReference>
<dbReference type="Gene3D" id="3.40.50.280">
    <property type="entry name" value="Cobalamin-binding domain"/>
    <property type="match status" value="1"/>
</dbReference>
<dbReference type="InterPro" id="IPR006158">
    <property type="entry name" value="Cobalamin-bd"/>
</dbReference>